<comment type="function">
    <text evidence="8">Catalyzes the condensation of pantoate with beta-alanine in an ATP-dependent reaction via a pantoyl-adenylate intermediate.</text>
</comment>
<dbReference type="EMBL" id="CP024847">
    <property type="protein sequence ID" value="AUR52125.1"/>
    <property type="molecule type" value="Genomic_DNA"/>
</dbReference>
<feature type="binding site" evidence="8">
    <location>
        <position position="61"/>
    </location>
    <ligand>
        <name>(R)-pantoate</name>
        <dbReference type="ChEBI" id="CHEBI:15980"/>
    </ligand>
</feature>
<evidence type="ECO:0000313" key="9">
    <source>
        <dbReference type="EMBL" id="AUR52125.1"/>
    </source>
</evidence>
<dbReference type="Pfam" id="PF02569">
    <property type="entry name" value="Pantoate_ligase"/>
    <property type="match status" value="1"/>
</dbReference>
<dbReference type="InterPro" id="IPR003721">
    <property type="entry name" value="Pantoate_ligase"/>
</dbReference>
<proteinExistence type="inferred from homology"/>
<comment type="similarity">
    <text evidence="2 8">Belongs to the pantothenate synthetase family.</text>
</comment>
<name>A0A2I7N7D8_9NEIS</name>
<dbReference type="HAMAP" id="MF_00158">
    <property type="entry name" value="PanC"/>
    <property type="match status" value="1"/>
</dbReference>
<keyword evidence="4 8" id="KW-0566">Pantothenate biosynthesis</keyword>
<comment type="pathway">
    <text evidence="1 8">Cofactor biosynthesis; (R)-pantothenate biosynthesis; (R)-pantothenate from (R)-pantoate and beta-alanine: step 1/1.</text>
</comment>
<comment type="subunit">
    <text evidence="8">Homodimer.</text>
</comment>
<feature type="binding site" evidence="8">
    <location>
        <position position="175"/>
    </location>
    <ligand>
        <name>ATP</name>
        <dbReference type="ChEBI" id="CHEBI:30616"/>
    </ligand>
</feature>
<dbReference type="GO" id="GO:0005829">
    <property type="term" value="C:cytosol"/>
    <property type="evidence" value="ECO:0007669"/>
    <property type="project" value="TreeGrafter"/>
</dbReference>
<evidence type="ECO:0000256" key="1">
    <source>
        <dbReference type="ARBA" id="ARBA00004990"/>
    </source>
</evidence>
<evidence type="ECO:0000256" key="8">
    <source>
        <dbReference type="HAMAP-Rule" id="MF_00158"/>
    </source>
</evidence>
<dbReference type="AlphaFoldDB" id="A0A2I7N7D8"/>
<evidence type="ECO:0000256" key="4">
    <source>
        <dbReference type="ARBA" id="ARBA00022655"/>
    </source>
</evidence>
<dbReference type="GO" id="GO:0005524">
    <property type="term" value="F:ATP binding"/>
    <property type="evidence" value="ECO:0007669"/>
    <property type="project" value="UniProtKB-KW"/>
</dbReference>
<dbReference type="InterPro" id="IPR004821">
    <property type="entry name" value="Cyt_trans-like"/>
</dbReference>
<dbReference type="UniPathway" id="UPA00028">
    <property type="reaction ID" value="UER00005"/>
</dbReference>
<evidence type="ECO:0000256" key="2">
    <source>
        <dbReference type="ARBA" id="ARBA00009256"/>
    </source>
</evidence>
<accession>A0A2I7N7D8</accession>
<evidence type="ECO:0000256" key="7">
    <source>
        <dbReference type="ARBA" id="ARBA00048258"/>
    </source>
</evidence>
<comment type="catalytic activity">
    <reaction evidence="7 8">
        <text>(R)-pantoate + beta-alanine + ATP = (R)-pantothenate + AMP + diphosphate + H(+)</text>
        <dbReference type="Rhea" id="RHEA:10912"/>
        <dbReference type="ChEBI" id="CHEBI:15378"/>
        <dbReference type="ChEBI" id="CHEBI:15980"/>
        <dbReference type="ChEBI" id="CHEBI:29032"/>
        <dbReference type="ChEBI" id="CHEBI:30616"/>
        <dbReference type="ChEBI" id="CHEBI:33019"/>
        <dbReference type="ChEBI" id="CHEBI:57966"/>
        <dbReference type="ChEBI" id="CHEBI:456215"/>
        <dbReference type="EC" id="6.3.2.1"/>
    </reaction>
</comment>
<organism evidence="9 10">
    <name type="scientific">Aquella oligotrophica</name>
    <dbReference type="NCBI Taxonomy" id="2067065"/>
    <lineage>
        <taxon>Bacteria</taxon>
        <taxon>Pseudomonadati</taxon>
        <taxon>Pseudomonadota</taxon>
        <taxon>Betaproteobacteria</taxon>
        <taxon>Neisseriales</taxon>
        <taxon>Neisseriaceae</taxon>
        <taxon>Aquella</taxon>
    </lineage>
</organism>
<sequence length="282" mass="31941">MKIIQTIAEMLQEIKHLRKMDKTIGFVPTMGYLHIGHQELMKRAKKECDITIVSIFVNPLQFGPSEDFAKYPRDFEHDTQICKEIDIDILFMPEASELTANTLSYVEVSELDRHLCGKSRPGHFRGVCTIVAKLFNIITPDKAFFGRKDIQQLQIIRKMVADLNFDIEVIGVDTVRTEDGLALSSRNSYLGVEERKKALIVPTTLKEAYAGIKNNLPRTEIIDSLTQKVQSIDGCNVDYLEIVDATKLQPTDDYQQDLIIATAIFVGKTRLIDNILVTNHAN</sequence>
<protein>
    <recommendedName>
        <fullName evidence="8">Pantothenate synthetase</fullName>
        <shortName evidence="8">PS</shortName>
        <ecNumber evidence="8">6.3.2.1</ecNumber>
    </recommendedName>
    <alternativeName>
        <fullName evidence="8">Pantoate--beta-alanine ligase</fullName>
    </alternativeName>
    <alternativeName>
        <fullName evidence="8">Pantoate-activating enzyme</fullName>
    </alternativeName>
</protein>
<dbReference type="PANTHER" id="PTHR21299:SF1">
    <property type="entry name" value="PANTOATE--BETA-ALANINE LIGASE"/>
    <property type="match status" value="1"/>
</dbReference>
<dbReference type="GO" id="GO:0004592">
    <property type="term" value="F:pantoate-beta-alanine ligase activity"/>
    <property type="evidence" value="ECO:0007669"/>
    <property type="project" value="UniProtKB-UniRule"/>
</dbReference>
<dbReference type="CDD" id="cd00560">
    <property type="entry name" value="PanC"/>
    <property type="match status" value="1"/>
</dbReference>
<evidence type="ECO:0000313" key="10">
    <source>
        <dbReference type="Proteomes" id="UP000236655"/>
    </source>
</evidence>
<evidence type="ECO:0000256" key="3">
    <source>
        <dbReference type="ARBA" id="ARBA00022598"/>
    </source>
</evidence>
<keyword evidence="6 8" id="KW-0067">ATP-binding</keyword>
<feature type="active site" description="Proton donor" evidence="8">
    <location>
        <position position="37"/>
    </location>
</feature>
<feature type="binding site" evidence="8">
    <location>
        <begin position="146"/>
        <end position="149"/>
    </location>
    <ligand>
        <name>ATP</name>
        <dbReference type="ChEBI" id="CHEBI:30616"/>
    </ligand>
</feature>
<dbReference type="PANTHER" id="PTHR21299">
    <property type="entry name" value="CYTIDYLATE KINASE/PANTOATE-BETA-ALANINE LIGASE"/>
    <property type="match status" value="1"/>
</dbReference>
<dbReference type="Proteomes" id="UP000236655">
    <property type="component" value="Chromosome"/>
</dbReference>
<dbReference type="GO" id="GO:0015940">
    <property type="term" value="P:pantothenate biosynthetic process"/>
    <property type="evidence" value="ECO:0007669"/>
    <property type="project" value="UniProtKB-UniRule"/>
</dbReference>
<feature type="binding site" evidence="8">
    <location>
        <position position="152"/>
    </location>
    <ligand>
        <name>(R)-pantoate</name>
        <dbReference type="ChEBI" id="CHEBI:15980"/>
    </ligand>
</feature>
<dbReference type="KEGG" id="nba:CUN60_07355"/>
<dbReference type="InterPro" id="IPR042176">
    <property type="entry name" value="Pantoate_ligase_C"/>
</dbReference>
<gene>
    <name evidence="8" type="primary">panC</name>
    <name evidence="9" type="ORF">CUN60_07355</name>
</gene>
<keyword evidence="10" id="KW-1185">Reference proteome</keyword>
<feature type="binding site" evidence="8">
    <location>
        <begin position="30"/>
        <end position="37"/>
    </location>
    <ligand>
        <name>ATP</name>
        <dbReference type="ChEBI" id="CHEBI:30616"/>
    </ligand>
</feature>
<dbReference type="InterPro" id="IPR014729">
    <property type="entry name" value="Rossmann-like_a/b/a_fold"/>
</dbReference>
<dbReference type="Gene3D" id="3.40.50.620">
    <property type="entry name" value="HUPs"/>
    <property type="match status" value="1"/>
</dbReference>
<comment type="miscellaneous">
    <text evidence="8">The reaction proceeds by a bi uni uni bi ping pong mechanism.</text>
</comment>
<comment type="subcellular location">
    <subcellularLocation>
        <location evidence="8">Cytoplasm</location>
    </subcellularLocation>
</comment>
<dbReference type="OrthoDB" id="9773087at2"/>
<dbReference type="NCBIfam" id="TIGR00018">
    <property type="entry name" value="panC"/>
    <property type="match status" value="1"/>
</dbReference>
<dbReference type="FunFam" id="3.40.50.620:FF:000013">
    <property type="entry name" value="Pantothenate synthetase"/>
    <property type="match status" value="1"/>
</dbReference>
<dbReference type="RefSeq" id="WP_102951421.1">
    <property type="nucleotide sequence ID" value="NZ_CP024847.1"/>
</dbReference>
<dbReference type="EC" id="6.3.2.1" evidence="8"/>
<dbReference type="NCBIfam" id="TIGR00125">
    <property type="entry name" value="cyt_tran_rel"/>
    <property type="match status" value="1"/>
</dbReference>
<keyword evidence="3 8" id="KW-0436">Ligase</keyword>
<feature type="binding site" evidence="8">
    <location>
        <position position="61"/>
    </location>
    <ligand>
        <name>beta-alanine</name>
        <dbReference type="ChEBI" id="CHEBI:57966"/>
    </ligand>
</feature>
<dbReference type="SUPFAM" id="SSF52374">
    <property type="entry name" value="Nucleotidylyl transferase"/>
    <property type="match status" value="1"/>
</dbReference>
<dbReference type="Gene3D" id="3.30.1300.10">
    <property type="entry name" value="Pantoate-beta-alanine ligase, C-terminal domain"/>
    <property type="match status" value="1"/>
</dbReference>
<evidence type="ECO:0000256" key="6">
    <source>
        <dbReference type="ARBA" id="ARBA00022840"/>
    </source>
</evidence>
<keyword evidence="8" id="KW-0963">Cytoplasm</keyword>
<evidence type="ECO:0000256" key="5">
    <source>
        <dbReference type="ARBA" id="ARBA00022741"/>
    </source>
</evidence>
<reference evidence="10" key="1">
    <citation type="submission" date="2017-11" db="EMBL/GenBank/DDBJ databases">
        <authorList>
            <person name="Chan K.G."/>
            <person name="Lee L.S."/>
        </authorList>
    </citation>
    <scope>NUCLEOTIDE SEQUENCE [LARGE SCALE GENOMIC DNA]</scope>
    <source>
        <strain evidence="10">DSM 100970</strain>
    </source>
</reference>
<feature type="binding site" evidence="8">
    <location>
        <begin position="183"/>
        <end position="186"/>
    </location>
    <ligand>
        <name>ATP</name>
        <dbReference type="ChEBI" id="CHEBI:30616"/>
    </ligand>
</feature>
<keyword evidence="5 8" id="KW-0547">Nucleotide-binding</keyword>